<dbReference type="InterPro" id="IPR006680">
    <property type="entry name" value="Amidohydro-rel"/>
</dbReference>
<evidence type="ECO:0000313" key="4">
    <source>
        <dbReference type="EMBL" id="ROT99514.1"/>
    </source>
</evidence>
<evidence type="ECO:0000259" key="3">
    <source>
        <dbReference type="Pfam" id="PF01979"/>
    </source>
</evidence>
<evidence type="ECO:0000313" key="5">
    <source>
        <dbReference type="Proteomes" id="UP000268016"/>
    </source>
</evidence>
<dbReference type="PANTHER" id="PTHR43794:SF11">
    <property type="entry name" value="AMIDOHYDROLASE-RELATED DOMAIN-CONTAINING PROTEIN"/>
    <property type="match status" value="1"/>
</dbReference>
<feature type="domain" description="Amidohydrolase-related" evidence="3">
    <location>
        <begin position="42"/>
        <end position="423"/>
    </location>
</feature>
<keyword evidence="2" id="KW-0378">Hydrolase</keyword>
<dbReference type="Pfam" id="PF01979">
    <property type="entry name" value="Amidohydro_1"/>
    <property type="match status" value="1"/>
</dbReference>
<dbReference type="OrthoDB" id="9796020at2"/>
<dbReference type="InterPro" id="IPR032466">
    <property type="entry name" value="Metal_Hydrolase"/>
</dbReference>
<reference evidence="4 5" key="1">
    <citation type="submission" date="2018-10" db="EMBL/GenBank/DDBJ databases">
        <title>Histidinibacterium lentulum gen. nov., sp. nov., a marine bacterium from the culture broth of Picochlorum sp. 122.</title>
        <authorList>
            <person name="Wang G."/>
        </authorList>
    </citation>
    <scope>NUCLEOTIDE SEQUENCE [LARGE SCALE GENOMIC DNA]</scope>
    <source>
        <strain evidence="4 5">B17</strain>
    </source>
</reference>
<protein>
    <recommendedName>
        <fullName evidence="3">Amidohydrolase-related domain-containing protein</fullName>
    </recommendedName>
</protein>
<dbReference type="Proteomes" id="UP000268016">
    <property type="component" value="Unassembled WGS sequence"/>
</dbReference>
<keyword evidence="5" id="KW-1185">Reference proteome</keyword>
<dbReference type="GO" id="GO:0016810">
    <property type="term" value="F:hydrolase activity, acting on carbon-nitrogen (but not peptide) bonds"/>
    <property type="evidence" value="ECO:0007669"/>
    <property type="project" value="InterPro"/>
</dbReference>
<dbReference type="InterPro" id="IPR050287">
    <property type="entry name" value="MTA/SAH_deaminase"/>
</dbReference>
<accession>A0A3N2QWA3</accession>
<dbReference type="SUPFAM" id="SSF51556">
    <property type="entry name" value="Metallo-dependent hydrolases"/>
    <property type="match status" value="1"/>
</dbReference>
<comment type="caution">
    <text evidence="4">The sequence shown here is derived from an EMBL/GenBank/DDBJ whole genome shotgun (WGS) entry which is preliminary data.</text>
</comment>
<dbReference type="EMBL" id="RDRB01000007">
    <property type="protein sequence ID" value="ROT99514.1"/>
    <property type="molecule type" value="Genomic_DNA"/>
</dbReference>
<dbReference type="AlphaFoldDB" id="A0A3N2QWA3"/>
<evidence type="ECO:0000256" key="2">
    <source>
        <dbReference type="ARBA" id="ARBA00022801"/>
    </source>
</evidence>
<comment type="similarity">
    <text evidence="1">Belongs to the metallo-dependent hydrolases superfamily. ATZ/TRZ family.</text>
</comment>
<name>A0A3N2QWA3_9RHOB</name>
<gene>
    <name evidence="4" type="ORF">EAT49_14605</name>
</gene>
<dbReference type="SUPFAM" id="SSF51338">
    <property type="entry name" value="Composite domain of metallo-dependent hydrolases"/>
    <property type="match status" value="1"/>
</dbReference>
<evidence type="ECO:0000256" key="1">
    <source>
        <dbReference type="ARBA" id="ARBA00006745"/>
    </source>
</evidence>
<sequence>MPVASALLGPDYSASGPVEIVLEGGRIAAIRPAEGEVPRRLAMPALCDAHNHARSLSTTSFGGGLKPLETWLPSLALIPSADPYTAAAASFARSLAGGCTAVMVHLTRPTGGRPLPEEAREIARAAHDVGISIGFAVAMRDRNPLVYGDHAAVLGRMPAEPRAVAEATWLGPMMPVEGQLALVDAVAEAVADLPGHVDVQYGPNGVQWCSPALLKGIAEASASTGRRVHMHLLETKPQRDWADEAHPEGIVTMLEGIGLLSERLTLAHCVWARPEELARIAASGARVAVNGSSNLHLASGIAPVPDMLSAGISVAMGLDGCALDEDDDALREMRLLHLLHQARGFAEGDMSPAVALRAACAAGRAGLGLGPGGVLEEGMPADLLLLDLDRLDRDALMAVNPRDYLMTRAVSGHIVEVYAAGRRVVGEGRVLGVDAPALHAALREEMREGLRGKEPLIAAWPAIEAAIADHYRGCC</sequence>
<dbReference type="Gene3D" id="3.20.20.140">
    <property type="entry name" value="Metal-dependent hydrolases"/>
    <property type="match status" value="1"/>
</dbReference>
<dbReference type="PANTHER" id="PTHR43794">
    <property type="entry name" value="AMINOHYDROLASE SSNA-RELATED"/>
    <property type="match status" value="1"/>
</dbReference>
<proteinExistence type="inferred from homology"/>
<organism evidence="4 5">
    <name type="scientific">Histidinibacterium lentulum</name>
    <dbReference type="NCBI Taxonomy" id="2480588"/>
    <lineage>
        <taxon>Bacteria</taxon>
        <taxon>Pseudomonadati</taxon>
        <taxon>Pseudomonadota</taxon>
        <taxon>Alphaproteobacteria</taxon>
        <taxon>Rhodobacterales</taxon>
        <taxon>Paracoccaceae</taxon>
        <taxon>Histidinibacterium</taxon>
    </lineage>
</organism>
<dbReference type="InterPro" id="IPR011059">
    <property type="entry name" value="Metal-dep_hydrolase_composite"/>
</dbReference>